<keyword evidence="6 7" id="KW-0472">Membrane</keyword>
<evidence type="ECO:0000313" key="10">
    <source>
        <dbReference type="Proteomes" id="UP000749471"/>
    </source>
</evidence>
<dbReference type="PANTHER" id="PTHR43266:SF2">
    <property type="entry name" value="MAJOR FACILITATOR SUPERFAMILY (MFS) PROFILE DOMAIN-CONTAINING PROTEIN"/>
    <property type="match status" value="1"/>
</dbReference>
<proteinExistence type="predicted"/>
<dbReference type="Proteomes" id="UP000749471">
    <property type="component" value="Unassembled WGS sequence"/>
</dbReference>
<comment type="caution">
    <text evidence="9">The sequence shown here is derived from an EMBL/GenBank/DDBJ whole genome shotgun (WGS) entry which is preliminary data.</text>
</comment>
<dbReference type="Pfam" id="PF07690">
    <property type="entry name" value="MFS_1"/>
    <property type="match status" value="1"/>
</dbReference>
<feature type="transmembrane region" description="Helical" evidence="7">
    <location>
        <begin position="20"/>
        <end position="43"/>
    </location>
</feature>
<feature type="transmembrane region" description="Helical" evidence="7">
    <location>
        <begin position="381"/>
        <end position="401"/>
    </location>
</feature>
<dbReference type="RefSeq" id="WP_216522008.1">
    <property type="nucleotide sequence ID" value="NZ_JAHLPM010000024.1"/>
</dbReference>
<keyword evidence="5 7" id="KW-1133">Transmembrane helix</keyword>
<evidence type="ECO:0000256" key="7">
    <source>
        <dbReference type="SAM" id="Phobius"/>
    </source>
</evidence>
<evidence type="ECO:0000313" key="9">
    <source>
        <dbReference type="EMBL" id="MBU5440056.1"/>
    </source>
</evidence>
<keyword evidence="3" id="KW-1003">Cell membrane</keyword>
<protein>
    <submittedName>
        <fullName evidence="9">MFS transporter</fullName>
    </submittedName>
</protein>
<comment type="subcellular location">
    <subcellularLocation>
        <location evidence="1">Cell membrane</location>
        <topology evidence="1">Multi-pass membrane protein</topology>
    </subcellularLocation>
</comment>
<feature type="transmembrane region" description="Helical" evidence="7">
    <location>
        <begin position="358"/>
        <end position="375"/>
    </location>
</feature>
<reference evidence="9 10" key="1">
    <citation type="submission" date="2021-06" db="EMBL/GenBank/DDBJ databases">
        <authorList>
            <person name="Sun Q."/>
            <person name="Li D."/>
        </authorList>
    </citation>
    <scope>NUCLEOTIDE SEQUENCE [LARGE SCALE GENOMIC DNA]</scope>
    <source>
        <strain evidence="9 10">MSJ-40</strain>
    </source>
</reference>
<feature type="transmembrane region" description="Helical" evidence="7">
    <location>
        <begin position="104"/>
        <end position="122"/>
    </location>
</feature>
<sequence length="405" mass="45912">MFYNNIALKRIKENTSFTLFLISQGISNLAEAFHFIAIVSLLIKITGKGTSASFTVICTPISSFLLSPFAGSLGDRFNEKYVLIIISFLKAVTMLLFISNYNIWSIYILMLILAVLEILYSPSKKKIVANLLDSGNLMIGNSILLGIWGLGFIVGPIAAGIIIELWGVNTIFLLDGFLNFLSGIILFFIKINSYQNSTKKKKINFKSNVYKDIDMGFEYFRSKPSIRKLVFINTITSLAIASINIAFYSFAFDVLKVTSKNWGIMMSAFYGANLLAMIISVYLNNIIQKMDLLFIYLTIIMVSIIWFLYSISNNLIVVIILQITEGMFISLLTIVINTKLQIITNKDFLARVTAINDIFNNIGKLFSVGLTYFILQFQSSRIIFMMNFIIFILYGIYKLFFKYTL</sequence>
<feature type="transmembrane region" description="Helical" evidence="7">
    <location>
        <begin position="315"/>
        <end position="337"/>
    </location>
</feature>
<keyword evidence="2" id="KW-0813">Transport</keyword>
<evidence type="ECO:0000256" key="3">
    <source>
        <dbReference type="ARBA" id="ARBA00022475"/>
    </source>
</evidence>
<name>A0ABS6EAW4_9FIRM</name>
<feature type="domain" description="Major facilitator superfamily (MFS) profile" evidence="8">
    <location>
        <begin position="1"/>
        <end position="405"/>
    </location>
</feature>
<evidence type="ECO:0000256" key="4">
    <source>
        <dbReference type="ARBA" id="ARBA00022692"/>
    </source>
</evidence>
<evidence type="ECO:0000256" key="5">
    <source>
        <dbReference type="ARBA" id="ARBA00022989"/>
    </source>
</evidence>
<accession>A0ABS6EAW4</accession>
<feature type="transmembrane region" description="Helical" evidence="7">
    <location>
        <begin position="81"/>
        <end position="98"/>
    </location>
</feature>
<feature type="transmembrane region" description="Helical" evidence="7">
    <location>
        <begin position="290"/>
        <end position="309"/>
    </location>
</feature>
<feature type="transmembrane region" description="Helical" evidence="7">
    <location>
        <begin position="143"/>
        <end position="165"/>
    </location>
</feature>
<feature type="transmembrane region" description="Helical" evidence="7">
    <location>
        <begin position="229"/>
        <end position="250"/>
    </location>
</feature>
<evidence type="ECO:0000259" key="8">
    <source>
        <dbReference type="PROSITE" id="PS50850"/>
    </source>
</evidence>
<dbReference type="InterPro" id="IPR011701">
    <property type="entry name" value="MFS"/>
</dbReference>
<feature type="transmembrane region" description="Helical" evidence="7">
    <location>
        <begin position="262"/>
        <end position="283"/>
    </location>
</feature>
<dbReference type="PANTHER" id="PTHR43266">
    <property type="entry name" value="MACROLIDE-EFFLUX PROTEIN"/>
    <property type="match status" value="1"/>
</dbReference>
<keyword evidence="4 7" id="KW-0812">Transmembrane</keyword>
<dbReference type="CDD" id="cd06173">
    <property type="entry name" value="MFS_MefA_like"/>
    <property type="match status" value="1"/>
</dbReference>
<gene>
    <name evidence="9" type="ORF">KQI42_18785</name>
</gene>
<feature type="transmembrane region" description="Helical" evidence="7">
    <location>
        <begin position="171"/>
        <end position="191"/>
    </location>
</feature>
<dbReference type="InterPro" id="IPR020846">
    <property type="entry name" value="MFS_dom"/>
</dbReference>
<evidence type="ECO:0000256" key="1">
    <source>
        <dbReference type="ARBA" id="ARBA00004651"/>
    </source>
</evidence>
<dbReference type="EMBL" id="JAHLPM010000024">
    <property type="protein sequence ID" value="MBU5440056.1"/>
    <property type="molecule type" value="Genomic_DNA"/>
</dbReference>
<evidence type="ECO:0000256" key="2">
    <source>
        <dbReference type="ARBA" id="ARBA00022448"/>
    </source>
</evidence>
<feature type="transmembrane region" description="Helical" evidence="7">
    <location>
        <begin position="49"/>
        <end position="69"/>
    </location>
</feature>
<organism evidence="9 10">
    <name type="scientific">Tissierella simiarum</name>
    <dbReference type="NCBI Taxonomy" id="2841534"/>
    <lineage>
        <taxon>Bacteria</taxon>
        <taxon>Bacillati</taxon>
        <taxon>Bacillota</taxon>
        <taxon>Tissierellia</taxon>
        <taxon>Tissierellales</taxon>
        <taxon>Tissierellaceae</taxon>
        <taxon>Tissierella</taxon>
    </lineage>
</organism>
<dbReference type="PROSITE" id="PS50850">
    <property type="entry name" value="MFS"/>
    <property type="match status" value="1"/>
</dbReference>
<keyword evidence="10" id="KW-1185">Reference proteome</keyword>
<evidence type="ECO:0000256" key="6">
    <source>
        <dbReference type="ARBA" id="ARBA00023136"/>
    </source>
</evidence>